<dbReference type="Gene3D" id="1.10.245.10">
    <property type="entry name" value="SWIB/MDM2 domain"/>
    <property type="match status" value="1"/>
</dbReference>
<feature type="region of interest" description="Disordered" evidence="1">
    <location>
        <begin position="243"/>
        <end position="264"/>
    </location>
</feature>
<dbReference type="InterPro" id="IPR003121">
    <property type="entry name" value="SWIB_MDM2_domain"/>
</dbReference>
<dbReference type="SMART" id="SM00151">
    <property type="entry name" value="SWIB"/>
    <property type="match status" value="1"/>
</dbReference>
<dbReference type="Proteomes" id="UP000269793">
    <property type="component" value="Chromosome V"/>
</dbReference>
<dbReference type="PROSITE" id="PS51925">
    <property type="entry name" value="SWIB_MDM2"/>
    <property type="match status" value="1"/>
</dbReference>
<evidence type="ECO:0000259" key="2">
    <source>
        <dbReference type="PROSITE" id="PS51925"/>
    </source>
</evidence>
<feature type="compositionally biased region" description="Acidic residues" evidence="1">
    <location>
        <begin position="142"/>
        <end position="156"/>
    </location>
</feature>
<dbReference type="Pfam" id="PF02201">
    <property type="entry name" value="SWIB"/>
    <property type="match status" value="1"/>
</dbReference>
<feature type="domain" description="DM2" evidence="2">
    <location>
        <begin position="298"/>
        <end position="375"/>
    </location>
</feature>
<evidence type="ECO:0000313" key="4">
    <source>
        <dbReference type="Proteomes" id="UP000269793"/>
    </source>
</evidence>
<gene>
    <name evidence="3" type="primary">Smarcd1</name>
    <name evidence="3" type="ORF">DNF11_2900</name>
</gene>
<dbReference type="InterPro" id="IPR036885">
    <property type="entry name" value="SWIB_MDM2_dom_sf"/>
</dbReference>
<proteinExistence type="predicted"/>
<reference evidence="3 4" key="1">
    <citation type="submission" date="2018-10" db="EMBL/GenBank/DDBJ databases">
        <title>Complete genome sequence of Malassezia restricta CBS 7877.</title>
        <authorList>
            <person name="Morand S.C."/>
            <person name="Bertignac M."/>
            <person name="Iltis A."/>
            <person name="Kolder I."/>
            <person name="Pirovano W."/>
            <person name="Jourdain R."/>
            <person name="Clavaud C."/>
        </authorList>
    </citation>
    <scope>NUCLEOTIDE SEQUENCE [LARGE SCALE GENOMIC DNA]</scope>
    <source>
        <strain evidence="3 4">CBS 7877</strain>
    </source>
</reference>
<dbReference type="AlphaFoldDB" id="A0A3G2S7L4"/>
<keyword evidence="4" id="KW-1185">Reference proteome</keyword>
<feature type="region of interest" description="Disordered" evidence="1">
    <location>
        <begin position="1"/>
        <end position="35"/>
    </location>
</feature>
<protein>
    <submittedName>
        <fullName evidence="3">SWI/SNF-related matrix-associated actin-dependent regulator of chromatin subfamily D member 1</fullName>
    </submittedName>
</protein>
<evidence type="ECO:0000313" key="3">
    <source>
        <dbReference type="EMBL" id="AYO43850.1"/>
    </source>
</evidence>
<name>A0A3G2S7L4_MALR7</name>
<dbReference type="STRING" id="425264.A0A3G2S7L4"/>
<dbReference type="SUPFAM" id="SSF47592">
    <property type="entry name" value="SWIB/MDM2 domain"/>
    <property type="match status" value="1"/>
</dbReference>
<organism evidence="3 4">
    <name type="scientific">Malassezia restricta (strain ATCC 96810 / NBRC 103918 / CBS 7877)</name>
    <name type="common">Seborrheic dermatitis infection agent</name>
    <dbReference type="NCBI Taxonomy" id="425264"/>
    <lineage>
        <taxon>Eukaryota</taxon>
        <taxon>Fungi</taxon>
        <taxon>Dikarya</taxon>
        <taxon>Basidiomycota</taxon>
        <taxon>Ustilaginomycotina</taxon>
        <taxon>Malasseziomycetes</taxon>
        <taxon>Malasseziales</taxon>
        <taxon>Malasseziaceae</taxon>
        <taxon>Malassezia</taxon>
    </lineage>
</organism>
<feature type="compositionally biased region" description="Low complexity" evidence="1">
    <location>
        <begin position="10"/>
        <end position="35"/>
    </location>
</feature>
<feature type="region of interest" description="Disordered" evidence="1">
    <location>
        <begin position="128"/>
        <end position="172"/>
    </location>
</feature>
<dbReference type="InterPro" id="IPR019835">
    <property type="entry name" value="SWIB_domain"/>
</dbReference>
<evidence type="ECO:0000256" key="1">
    <source>
        <dbReference type="SAM" id="MobiDB-lite"/>
    </source>
</evidence>
<dbReference type="OrthoDB" id="10263741at2759"/>
<dbReference type="CDD" id="cd10568">
    <property type="entry name" value="SWIB_like"/>
    <property type="match status" value="1"/>
</dbReference>
<dbReference type="PANTHER" id="PTHR13844">
    <property type="entry name" value="SWI/SNF-RELATED MATRIX-ASSOCIATED ACTIN-DEPENDENT REGULATOR OF CHROMATIN SUBFAMILY D"/>
    <property type="match status" value="1"/>
</dbReference>
<dbReference type="EMBL" id="CP033152">
    <property type="protein sequence ID" value="AYO43850.1"/>
    <property type="molecule type" value="Genomic_DNA"/>
</dbReference>
<accession>A0A3G2S7L4</accession>
<dbReference type="VEuPathDB" id="FungiDB:DNF11_2900"/>
<sequence length="543" mass="60503">MQQQPQGSYARAPAKTVAQAQAQAQSQAQARMQAQRIRARNHYDILVGEGFRGTKRDRPTDRSLPPSIKKQVKESAIYNDLQRMERNLDWTLARKRAELMDSMGRPPKVKRTLRIFLSNTCANQPFQVAEKEESKQAADAADAADDADAGDDDEGADEPKRRTAAKAESTDVPSWTMRIEGRLLDPSFRSRAGAALSAHATANRIGAHKFSNLIKSCVVEFSRDPNLYPDESLGASNIVEWHRPSPSVAPHPPQPGVSGSTVTENPLIHSAEPALDGFEIKRTGTEPVKAKIVLYPLYVPERYSLSPPLAQLLDIQEETRAGVLSALWAYIKQHNLLDESDHRVVQLDAPLQALFRTPSINFHHIPEVLHRFLHPPQPIVLEYFVRTDKAEHRNAMAFDVELDMDDWALRTRQHNVLARFDANSALSQEIASIDDRIAQTALTIRNRSAARQFFSRFAQDPQGHLNAWIASQARDLDTLLGASQTSQGAEGGAGSSVQFSSEEMRRADTFHGPWVNEAVIVSESQRLAERLQELQSDTVRSLS</sequence>